<evidence type="ECO:0000259" key="2">
    <source>
        <dbReference type="Pfam" id="PF18914"/>
    </source>
</evidence>
<organism evidence="3 4">
    <name type="scientific">Sumerlaea chitinivorans</name>
    <dbReference type="NCBI Taxonomy" id="2250252"/>
    <lineage>
        <taxon>Bacteria</taxon>
        <taxon>Candidatus Sumerlaeota</taxon>
        <taxon>Candidatus Sumerlaeia</taxon>
        <taxon>Candidatus Sumerlaeales</taxon>
        <taxon>Candidatus Sumerlaeaceae</taxon>
        <taxon>Candidatus Sumerlaea</taxon>
    </lineage>
</organism>
<dbReference type="KEGG" id="schv:BRCON_1846"/>
<feature type="domain" description="DUF5666" evidence="2">
    <location>
        <begin position="284"/>
        <end position="351"/>
    </location>
</feature>
<feature type="domain" description="DUF5666" evidence="2">
    <location>
        <begin position="34"/>
        <end position="101"/>
    </location>
</feature>
<dbReference type="InterPro" id="IPR043724">
    <property type="entry name" value="DUF5666"/>
</dbReference>
<protein>
    <recommendedName>
        <fullName evidence="2">DUF5666 domain-containing protein</fullName>
    </recommendedName>
</protein>
<evidence type="ECO:0000313" key="4">
    <source>
        <dbReference type="Proteomes" id="UP000262583"/>
    </source>
</evidence>
<name>A0A2Z4Y858_SUMC1</name>
<accession>A0A2Z4Y858</accession>
<sequence length="355" mass="36005">MRSLAKALARGLILAAIVALALPAVADRAGVKVKGTISAIDLIGSTVTVTPARGGADVTVTVDASTRITRNRRAAGLADLLVGDSVEVKYNPTTLVASKIEVKSPGSGSTPTAEVKGTVTAVDPLLGTLTVTSTLTSGSVTVQVDATTKIERDDAPATLADIQVGDCVEVKYNPTTSVAIKIEAKSATLPPPGPGLAEVEGTISGLDLGLNSVTITPKSGGAPVTLLVDSTTSITRNEMAATLSDLQVGDKCEAKYDPVTGVALKIKAKSATPPSPAPGLAKVEGTISGVDLGLNSVTITPKRGGAPVTLLVDSTTSIKRNGRQATLADLQVGDKAEAKYVSTTLIAVKIEAKRR</sequence>
<reference evidence="3 4" key="1">
    <citation type="submission" date="2018-05" db="EMBL/GenBank/DDBJ databases">
        <title>A metagenomic window into the 2 km-deep terrestrial subsurface aquifer revealed taxonomically and functionally diverse microbial community comprising novel uncultured bacterial lineages.</title>
        <authorList>
            <person name="Kadnikov V.V."/>
            <person name="Mardanov A.V."/>
            <person name="Beletsky A.V."/>
            <person name="Banks D."/>
            <person name="Pimenov N.V."/>
            <person name="Frank Y.A."/>
            <person name="Karnachuk O.V."/>
            <person name="Ravin N.V."/>
        </authorList>
    </citation>
    <scope>NUCLEOTIDE SEQUENCE [LARGE SCALE GENOMIC DNA]</scope>
    <source>
        <strain evidence="3">BY</strain>
    </source>
</reference>
<evidence type="ECO:0000256" key="1">
    <source>
        <dbReference type="SAM" id="SignalP"/>
    </source>
</evidence>
<feature type="domain" description="DUF5666" evidence="2">
    <location>
        <begin position="116"/>
        <end position="183"/>
    </location>
</feature>
<feature type="chain" id="PRO_5016410480" description="DUF5666 domain-containing protein" evidence="1">
    <location>
        <begin position="27"/>
        <end position="355"/>
    </location>
</feature>
<evidence type="ECO:0000313" key="3">
    <source>
        <dbReference type="EMBL" id="AXA36623.1"/>
    </source>
</evidence>
<dbReference type="EMBL" id="CP030759">
    <property type="protein sequence ID" value="AXA36623.1"/>
    <property type="molecule type" value="Genomic_DNA"/>
</dbReference>
<proteinExistence type="predicted"/>
<gene>
    <name evidence="3" type="ORF">BRCON_1846</name>
</gene>
<keyword evidence="1" id="KW-0732">Signal</keyword>
<dbReference type="Proteomes" id="UP000262583">
    <property type="component" value="Chromosome"/>
</dbReference>
<feature type="signal peptide" evidence="1">
    <location>
        <begin position="1"/>
        <end position="26"/>
    </location>
</feature>
<dbReference type="Pfam" id="PF18914">
    <property type="entry name" value="DUF5666"/>
    <property type="match status" value="3"/>
</dbReference>
<dbReference type="AlphaFoldDB" id="A0A2Z4Y858"/>